<dbReference type="EMBL" id="QLMA01000001">
    <property type="protein sequence ID" value="RAJ87893.1"/>
    <property type="molecule type" value="Genomic_DNA"/>
</dbReference>
<evidence type="ECO:0000313" key="1">
    <source>
        <dbReference type="EMBL" id="RAJ87893.1"/>
    </source>
</evidence>
<reference evidence="1 2" key="1">
    <citation type="submission" date="2018-06" db="EMBL/GenBank/DDBJ databases">
        <title>Genomic Encyclopedia of Archaeal and Bacterial Type Strains, Phase II (KMG-II): from individual species to whole genera.</title>
        <authorList>
            <person name="Goeker M."/>
        </authorList>
    </citation>
    <scope>NUCLEOTIDE SEQUENCE [LARGE SCALE GENOMIC DNA]</scope>
    <source>
        <strain evidence="1 2">DSM 29821</strain>
    </source>
</reference>
<dbReference type="Proteomes" id="UP000249819">
    <property type="component" value="Unassembled WGS sequence"/>
</dbReference>
<dbReference type="InterPro" id="IPR029052">
    <property type="entry name" value="Metallo-depent_PP-like"/>
</dbReference>
<dbReference type="AlphaFoldDB" id="A0A327WBE1"/>
<dbReference type="GO" id="GO:0009166">
    <property type="term" value="P:nucleotide catabolic process"/>
    <property type="evidence" value="ECO:0007669"/>
    <property type="project" value="InterPro"/>
</dbReference>
<proteinExistence type="predicted"/>
<dbReference type="RefSeq" id="WP_111590560.1">
    <property type="nucleotide sequence ID" value="NZ_QLMA01000001.1"/>
</dbReference>
<organism evidence="1 2">
    <name type="scientific">Chitinophaga dinghuensis</name>
    <dbReference type="NCBI Taxonomy" id="1539050"/>
    <lineage>
        <taxon>Bacteria</taxon>
        <taxon>Pseudomonadati</taxon>
        <taxon>Bacteroidota</taxon>
        <taxon>Chitinophagia</taxon>
        <taxon>Chitinophagales</taxon>
        <taxon>Chitinophagaceae</taxon>
        <taxon>Chitinophaga</taxon>
    </lineage>
</organism>
<name>A0A327WBE1_9BACT</name>
<dbReference type="SUPFAM" id="SSF56300">
    <property type="entry name" value="Metallo-dependent phosphatases"/>
    <property type="match status" value="1"/>
</dbReference>
<dbReference type="InterPro" id="IPR006179">
    <property type="entry name" value="5_nucleotidase/apyrase"/>
</dbReference>
<dbReference type="PANTHER" id="PTHR11575">
    <property type="entry name" value="5'-NUCLEOTIDASE-RELATED"/>
    <property type="match status" value="1"/>
</dbReference>
<dbReference type="Gene3D" id="3.60.21.10">
    <property type="match status" value="1"/>
</dbReference>
<dbReference type="OrthoDB" id="9775118at2"/>
<evidence type="ECO:0000313" key="2">
    <source>
        <dbReference type="Proteomes" id="UP000249819"/>
    </source>
</evidence>
<gene>
    <name evidence="1" type="ORF">CLV59_101658</name>
</gene>
<accession>A0A327WBE1</accession>
<keyword evidence="2" id="KW-1185">Reference proteome</keyword>
<protein>
    <submittedName>
        <fullName evidence="1">5'-nucleotidase</fullName>
    </submittedName>
</protein>
<comment type="caution">
    <text evidence="1">The sequence shown here is derived from an EMBL/GenBank/DDBJ whole genome shotgun (WGS) entry which is preliminary data.</text>
</comment>
<dbReference type="PANTHER" id="PTHR11575:SF24">
    <property type="entry name" value="5'-NUCLEOTIDASE"/>
    <property type="match status" value="1"/>
</dbReference>
<dbReference type="GO" id="GO:0016787">
    <property type="term" value="F:hydrolase activity"/>
    <property type="evidence" value="ECO:0007669"/>
    <property type="project" value="InterPro"/>
</dbReference>
<sequence>MITERRNFLRNAGLATGLLFFQKPLFSLASVTENAAVVGGDANKLQVRHTNDLHGTMPDFLTKNKQGLLLDAGSFLGKSGKYATDLEMIQAMNGKGYQAAGIGVNELAAGQEHLAALLEEMKFPLVNCNYEFSDVRLQKGIRKYVIVYAGPYKIGITGVGGDVKGVRGVEVKDPLTAATAVAARLKQEMDCDYVICLSHLGYERDLTLLSNKSMVSNTRHINYVIGGGIQGVVPRTLVAWNKDKEETILHQGLSTNDAYCHLDVHFNENRQRIGIAPRMMWA</sequence>